<dbReference type="PANTHER" id="PTHR43859:SF4">
    <property type="entry name" value="BUTANOATE--COA LIGASE AAE1-RELATED"/>
    <property type="match status" value="1"/>
</dbReference>
<dbReference type="PROSITE" id="PS00455">
    <property type="entry name" value="AMP_BINDING"/>
    <property type="match status" value="1"/>
</dbReference>
<evidence type="ECO:0000256" key="2">
    <source>
        <dbReference type="ARBA" id="ARBA00022598"/>
    </source>
</evidence>
<dbReference type="Gene3D" id="3.30.300.30">
    <property type="match status" value="1"/>
</dbReference>
<evidence type="ECO:0000256" key="3">
    <source>
        <dbReference type="ARBA" id="ARBA00022832"/>
    </source>
</evidence>
<evidence type="ECO:0000259" key="6">
    <source>
        <dbReference type="Pfam" id="PF13193"/>
    </source>
</evidence>
<reference evidence="7 8" key="1">
    <citation type="submission" date="2023-10" db="EMBL/GenBank/DDBJ databases">
        <title>Complete Genome Sequence of Limnobacter thiooxidans CS-K2T, Isolated from freshwater lake sediments in Bavaria, Germany.</title>
        <authorList>
            <person name="Naruki M."/>
            <person name="Watanabe A."/>
            <person name="Warashina T."/>
            <person name="Morita T."/>
            <person name="Arakawa K."/>
        </authorList>
    </citation>
    <scope>NUCLEOTIDE SEQUENCE [LARGE SCALE GENOMIC DNA]</scope>
    <source>
        <strain evidence="7 8">CS-K2</strain>
    </source>
</reference>
<keyword evidence="3" id="KW-0276">Fatty acid metabolism</keyword>
<dbReference type="EMBL" id="AP028947">
    <property type="protein sequence ID" value="BET26284.1"/>
    <property type="molecule type" value="Genomic_DNA"/>
</dbReference>
<dbReference type="Pfam" id="PF13193">
    <property type="entry name" value="AMP-binding_C"/>
    <property type="match status" value="1"/>
</dbReference>
<dbReference type="SUPFAM" id="SSF56801">
    <property type="entry name" value="Acetyl-CoA synthetase-like"/>
    <property type="match status" value="1"/>
</dbReference>
<dbReference type="FunFam" id="3.30.300.30:FF:000008">
    <property type="entry name" value="2,3-dihydroxybenzoate-AMP ligase"/>
    <property type="match status" value="1"/>
</dbReference>
<dbReference type="Proteomes" id="UP001329151">
    <property type="component" value="Chromosome"/>
</dbReference>
<feature type="domain" description="AMP-binding enzyme C-terminal" evidence="6">
    <location>
        <begin position="456"/>
        <end position="530"/>
    </location>
</feature>
<evidence type="ECO:0000313" key="8">
    <source>
        <dbReference type="Proteomes" id="UP001329151"/>
    </source>
</evidence>
<gene>
    <name evidence="7" type="ORF">RGQ30_17850</name>
</gene>
<dbReference type="InterPro" id="IPR042099">
    <property type="entry name" value="ANL_N_sf"/>
</dbReference>
<dbReference type="Gene3D" id="3.40.50.12780">
    <property type="entry name" value="N-terminal domain of ligase-like"/>
    <property type="match status" value="1"/>
</dbReference>
<proteinExistence type="inferred from homology"/>
<dbReference type="RefSeq" id="WP_130556230.1">
    <property type="nucleotide sequence ID" value="NZ_AP028947.1"/>
</dbReference>
<dbReference type="InterPro" id="IPR020845">
    <property type="entry name" value="AMP-binding_CS"/>
</dbReference>
<evidence type="ECO:0000256" key="1">
    <source>
        <dbReference type="ARBA" id="ARBA00006432"/>
    </source>
</evidence>
<dbReference type="PANTHER" id="PTHR43859">
    <property type="entry name" value="ACYL-ACTIVATING ENZYME"/>
    <property type="match status" value="1"/>
</dbReference>
<accession>A0AA86IZ51</accession>
<dbReference type="GO" id="GO:0006631">
    <property type="term" value="P:fatty acid metabolic process"/>
    <property type="evidence" value="ECO:0007669"/>
    <property type="project" value="UniProtKB-KW"/>
</dbReference>
<dbReference type="AlphaFoldDB" id="A0AA86IZ51"/>
<feature type="domain" description="AMP-dependent synthetase/ligase" evidence="5">
    <location>
        <begin position="33"/>
        <end position="402"/>
    </location>
</feature>
<dbReference type="KEGG" id="lto:RGQ30_17850"/>
<dbReference type="NCBIfam" id="NF004837">
    <property type="entry name" value="PRK06187.1"/>
    <property type="match status" value="1"/>
</dbReference>
<evidence type="ECO:0000256" key="4">
    <source>
        <dbReference type="ARBA" id="ARBA00023098"/>
    </source>
</evidence>
<dbReference type="Pfam" id="PF00501">
    <property type="entry name" value="AMP-binding"/>
    <property type="match status" value="1"/>
</dbReference>
<dbReference type="CDD" id="cd12119">
    <property type="entry name" value="ttLC_FACS_AlkK_like"/>
    <property type="match status" value="1"/>
</dbReference>
<dbReference type="InterPro" id="IPR025110">
    <property type="entry name" value="AMP-bd_C"/>
</dbReference>
<keyword evidence="4" id="KW-0443">Lipid metabolism</keyword>
<dbReference type="InterPro" id="IPR000873">
    <property type="entry name" value="AMP-dep_synth/lig_dom"/>
</dbReference>
<sequence length="547" mass="60737">MLKPGLMMKQEMLLSSILLHAERFYGWQEVVTRRVEGDLHRITFKALAARSRQLANALHGLGVEQGENIATIAWNSHRHLEIYYAVAGMGAVTHTLNPRYTPQQLIYIINHAQDTTIFFDLTFAPLIKAIAPHCPTVKRWVLLIDEDKMPAEPPVNGLLNYEALLAAQNDTYVWPEFDENSACTLCYTSGTTGNPKGILYSHRSTMLHAMMSNCADAIALTRKDTILPVVPMFHVNAWGLPYAALMTGCKLVMPGPQLDAPSIYSLLENERVTVAAGVPTIWLGLINHVLQNKLTFSTLKRSLVGGSAVPISLIKSFDEMGVELMQGWGSTEMSPLGTVSKLSGDERDLPKQEQYEIVAKQGRTIFGVDMKLLAEDGTELPWDFEQSGELHVRGHWVLNEYYGGDGAKAFSHDKDGKRWFATGDVARMAPDGLMQITDRTKDVIKSGGEWISSIDLENIAMSHPAVLQSAVIAIPHEKWNERPLLIVVKKPGSEVSKEEILKFYEGSISKMHIPDDVEFVDAMPIGATGKIQKSTLREQFKGVQFAK</sequence>
<evidence type="ECO:0000259" key="5">
    <source>
        <dbReference type="Pfam" id="PF00501"/>
    </source>
</evidence>
<evidence type="ECO:0000313" key="7">
    <source>
        <dbReference type="EMBL" id="BET26284.1"/>
    </source>
</evidence>
<keyword evidence="2 7" id="KW-0436">Ligase</keyword>
<dbReference type="GO" id="GO:0016874">
    <property type="term" value="F:ligase activity"/>
    <property type="evidence" value="ECO:0007669"/>
    <property type="project" value="UniProtKB-KW"/>
</dbReference>
<name>A0AA86IZ51_9BURK</name>
<protein>
    <submittedName>
        <fullName evidence="7">3-(Methylthio)propionyl-CoA ligase</fullName>
    </submittedName>
</protein>
<organism evidence="7 8">
    <name type="scientific">Limnobacter thiooxidans</name>
    <dbReference type="NCBI Taxonomy" id="131080"/>
    <lineage>
        <taxon>Bacteria</taxon>
        <taxon>Pseudomonadati</taxon>
        <taxon>Pseudomonadota</taxon>
        <taxon>Betaproteobacteria</taxon>
        <taxon>Burkholderiales</taxon>
        <taxon>Burkholderiaceae</taxon>
        <taxon>Limnobacter</taxon>
    </lineage>
</organism>
<keyword evidence="8" id="KW-1185">Reference proteome</keyword>
<comment type="similarity">
    <text evidence="1">Belongs to the ATP-dependent AMP-binding enzyme family.</text>
</comment>
<dbReference type="InterPro" id="IPR045851">
    <property type="entry name" value="AMP-bd_C_sf"/>
</dbReference>